<feature type="active site" description="Charge relay system" evidence="5 6">
    <location>
        <position position="61"/>
    </location>
</feature>
<dbReference type="InterPro" id="IPR023827">
    <property type="entry name" value="Peptidase_S8_Asp-AS"/>
</dbReference>
<dbReference type="PRINTS" id="PR00723">
    <property type="entry name" value="SUBTILISIN"/>
</dbReference>
<comment type="similarity">
    <text evidence="1 6 7">Belongs to the peptidase S8 family.</text>
</comment>
<keyword evidence="4 6" id="KW-0720">Serine protease</keyword>
<dbReference type="InterPro" id="IPR023828">
    <property type="entry name" value="Peptidase_S8_Ser-AS"/>
</dbReference>
<evidence type="ECO:0000256" key="4">
    <source>
        <dbReference type="ARBA" id="ARBA00022825"/>
    </source>
</evidence>
<dbReference type="PROSITE" id="PS51892">
    <property type="entry name" value="SUBTILASE"/>
    <property type="match status" value="1"/>
</dbReference>
<dbReference type="InterPro" id="IPR050131">
    <property type="entry name" value="Peptidase_S8_subtilisin-like"/>
</dbReference>
<evidence type="ECO:0000256" key="1">
    <source>
        <dbReference type="ARBA" id="ARBA00011073"/>
    </source>
</evidence>
<reference evidence="9 10" key="1">
    <citation type="submission" date="2021-10" db="EMBL/GenBank/DDBJ databases">
        <title>Anaerobic single-cell dispensing facilitates the cultivation of human gut bacteria.</title>
        <authorList>
            <person name="Afrizal A."/>
        </authorList>
    </citation>
    <scope>NUCLEOTIDE SEQUENCE [LARGE SCALE GENOMIC DNA]</scope>
    <source>
        <strain evidence="9 10">CLA-AA-H244</strain>
    </source>
</reference>
<dbReference type="Gene3D" id="3.40.50.200">
    <property type="entry name" value="Peptidase S8/S53 domain"/>
    <property type="match status" value="1"/>
</dbReference>
<dbReference type="Proteomes" id="UP001199355">
    <property type="component" value="Unassembled WGS sequence"/>
</dbReference>
<dbReference type="RefSeq" id="WP_308727566.1">
    <property type="nucleotide sequence ID" value="NZ_JAJEQF010000002.1"/>
</dbReference>
<dbReference type="GO" id="GO:0004252">
    <property type="term" value="F:serine-type endopeptidase activity"/>
    <property type="evidence" value="ECO:0007669"/>
    <property type="project" value="UniProtKB-UniRule"/>
</dbReference>
<dbReference type="PANTHER" id="PTHR43806:SF65">
    <property type="entry name" value="SERINE PROTEASE APRX"/>
    <property type="match status" value="1"/>
</dbReference>
<dbReference type="EMBL" id="JAJEQF010000002">
    <property type="protein sequence ID" value="MCC2166424.1"/>
    <property type="molecule type" value="Genomic_DNA"/>
</dbReference>
<feature type="domain" description="Peptidase S8/S53" evidence="8">
    <location>
        <begin position="20"/>
        <end position="295"/>
    </location>
</feature>
<dbReference type="InterPro" id="IPR036852">
    <property type="entry name" value="Peptidase_S8/S53_dom_sf"/>
</dbReference>
<evidence type="ECO:0000256" key="6">
    <source>
        <dbReference type="PROSITE-ProRule" id="PRU01240"/>
    </source>
</evidence>
<dbReference type="PANTHER" id="PTHR43806">
    <property type="entry name" value="PEPTIDASE S8"/>
    <property type="match status" value="1"/>
</dbReference>
<feature type="active site" description="Charge relay system" evidence="5 6">
    <location>
        <position position="249"/>
    </location>
</feature>
<name>A0AAE3ARD2_9FIRM</name>
<evidence type="ECO:0000313" key="9">
    <source>
        <dbReference type="EMBL" id="MCC2166424.1"/>
    </source>
</evidence>
<keyword evidence="3 6" id="KW-0378">Hydrolase</keyword>
<feature type="active site" description="Charge relay system" evidence="5 6">
    <location>
        <position position="29"/>
    </location>
</feature>
<proteinExistence type="inferred from homology"/>
<dbReference type="Pfam" id="PF00082">
    <property type="entry name" value="Peptidase_S8"/>
    <property type="match status" value="1"/>
</dbReference>
<gene>
    <name evidence="9" type="ORF">LKD45_01710</name>
</gene>
<keyword evidence="2 6" id="KW-0645">Protease</keyword>
<dbReference type="InterPro" id="IPR015500">
    <property type="entry name" value="Peptidase_S8_subtilisin-rel"/>
</dbReference>
<organism evidence="9 10">
    <name type="scientific">Gallintestinimicrobium propionicum</name>
    <dbReference type="NCBI Taxonomy" id="2981770"/>
    <lineage>
        <taxon>Bacteria</taxon>
        <taxon>Bacillati</taxon>
        <taxon>Bacillota</taxon>
        <taxon>Clostridia</taxon>
        <taxon>Lachnospirales</taxon>
        <taxon>Lachnospiraceae</taxon>
        <taxon>Gallintestinimicrobium</taxon>
    </lineage>
</organism>
<evidence type="ECO:0000256" key="3">
    <source>
        <dbReference type="ARBA" id="ARBA00022801"/>
    </source>
</evidence>
<dbReference type="InterPro" id="IPR000209">
    <property type="entry name" value="Peptidase_S8/S53_dom"/>
</dbReference>
<comment type="caution">
    <text evidence="9">The sequence shown here is derived from an EMBL/GenBank/DDBJ whole genome shotgun (WGS) entry which is preliminary data.</text>
</comment>
<dbReference type="GO" id="GO:0006508">
    <property type="term" value="P:proteolysis"/>
    <property type="evidence" value="ECO:0007669"/>
    <property type="project" value="UniProtKB-KW"/>
</dbReference>
<dbReference type="InterPro" id="IPR022398">
    <property type="entry name" value="Peptidase_S8_His-AS"/>
</dbReference>
<evidence type="ECO:0000256" key="2">
    <source>
        <dbReference type="ARBA" id="ARBA00022670"/>
    </source>
</evidence>
<dbReference type="AlphaFoldDB" id="A0AAE3ARD2"/>
<evidence type="ECO:0000259" key="8">
    <source>
        <dbReference type="Pfam" id="PF00082"/>
    </source>
</evidence>
<dbReference type="PROSITE" id="PS00136">
    <property type="entry name" value="SUBTILASE_ASP"/>
    <property type="match status" value="1"/>
</dbReference>
<keyword evidence="10" id="KW-1185">Reference proteome</keyword>
<sequence length="305" mass="32117">MNRVKRVVHATAAEVNGLSGKGVTAAVLDTGIALHPDLSGRIAGFADFVGGQKQPYDDSGHGTHVAGCLCGNGKCSNGLYAGIAPGCRLVVCKVLDERGDGNVAAMIEGIRYVLDTRRIYHTRILNISVGIGSIREAALEQELLSWIAKAWNAGLFVAVAAGNNGPAPDSVSAMGLQAHVISVGCHDGRQTPGHKNACAAYSGRGPANGRVKKPDLVAPGSGIISCNAWYRKNHFCSVNHPYTAKNGTSMAVPAVSAAAALLWEKEPHLTNEQVRERLLYHAQDLGENWGMQGWGMLHVGRALKG</sequence>
<evidence type="ECO:0000256" key="7">
    <source>
        <dbReference type="RuleBase" id="RU003355"/>
    </source>
</evidence>
<dbReference type="PROSITE" id="PS00138">
    <property type="entry name" value="SUBTILASE_SER"/>
    <property type="match status" value="1"/>
</dbReference>
<evidence type="ECO:0000256" key="5">
    <source>
        <dbReference type="PIRSR" id="PIRSR615500-1"/>
    </source>
</evidence>
<dbReference type="SUPFAM" id="SSF52743">
    <property type="entry name" value="Subtilisin-like"/>
    <property type="match status" value="1"/>
</dbReference>
<accession>A0AAE3ARD2</accession>
<protein>
    <submittedName>
        <fullName evidence="9">S8 family serine peptidase</fullName>
    </submittedName>
</protein>
<dbReference type="PROSITE" id="PS00137">
    <property type="entry name" value="SUBTILASE_HIS"/>
    <property type="match status" value="1"/>
</dbReference>
<evidence type="ECO:0000313" key="10">
    <source>
        <dbReference type="Proteomes" id="UP001199355"/>
    </source>
</evidence>